<dbReference type="Gene3D" id="3.40.5.10">
    <property type="entry name" value="Ribosomal protein L9, N-terminal domain"/>
    <property type="match status" value="1"/>
</dbReference>
<keyword evidence="3" id="KW-0687">Ribonucleoprotein</keyword>
<dbReference type="InterPro" id="IPR000244">
    <property type="entry name" value="Ribosomal_bL9"/>
</dbReference>
<dbReference type="SUPFAM" id="SSF55658">
    <property type="entry name" value="L9 N-domain-like"/>
    <property type="match status" value="1"/>
</dbReference>
<dbReference type="InterPro" id="IPR020070">
    <property type="entry name" value="Ribosomal_bL9_N"/>
</dbReference>
<dbReference type="InterPro" id="IPR009027">
    <property type="entry name" value="Ribosomal_bL9/RNase_H1_N"/>
</dbReference>
<dbReference type="GO" id="GO:0005840">
    <property type="term" value="C:ribosome"/>
    <property type="evidence" value="ECO:0007669"/>
    <property type="project" value="UniProtKB-KW"/>
</dbReference>
<sequence length="231" mass="26012">MFNKLFKRTKISFVKGTISRRVWYPRVVDKNINVILLEKSNLGPRGKIIEVPRGYANYKLIPQGLAVVANWENVKLHADILLKSTTQFPSDSTVLNNRLGKDMSNQFKLEFKPKVFSKCPNLLTEPISIFQLLHALATRYNIDVIPSNVEAVHLLDSDGNWVQIEDYSVFNSVGKFKLLAKFPLKNDASNRITIQVDIQTSGSASSRFVSTIKIACSSNQLAVFKLPIGMQ</sequence>
<dbReference type="GO" id="GO:1990904">
    <property type="term" value="C:ribonucleoprotein complex"/>
    <property type="evidence" value="ECO:0007669"/>
    <property type="project" value="UniProtKB-KW"/>
</dbReference>
<dbReference type="EMBL" id="JALLKP010000001">
    <property type="protein sequence ID" value="KAK2198016.1"/>
    <property type="molecule type" value="Genomic_DNA"/>
</dbReference>
<evidence type="ECO:0000256" key="1">
    <source>
        <dbReference type="ARBA" id="ARBA00010605"/>
    </source>
</evidence>
<evidence type="ECO:0000256" key="2">
    <source>
        <dbReference type="ARBA" id="ARBA00022980"/>
    </source>
</evidence>
<evidence type="ECO:0000313" key="6">
    <source>
        <dbReference type="Proteomes" id="UP001214638"/>
    </source>
</evidence>
<name>A0AAD9PNC6_9APIC</name>
<comment type="similarity">
    <text evidence="1">Belongs to the bacterial ribosomal protein bL9 family.</text>
</comment>
<dbReference type="GeneID" id="94335319"/>
<organism evidence="5 6">
    <name type="scientific">Babesia duncani</name>
    <dbReference type="NCBI Taxonomy" id="323732"/>
    <lineage>
        <taxon>Eukaryota</taxon>
        <taxon>Sar</taxon>
        <taxon>Alveolata</taxon>
        <taxon>Apicomplexa</taxon>
        <taxon>Aconoidasida</taxon>
        <taxon>Piroplasmida</taxon>
        <taxon>Babesiidae</taxon>
        <taxon>Babesia</taxon>
    </lineage>
</organism>
<dbReference type="InterPro" id="IPR036935">
    <property type="entry name" value="Ribosomal_bL9_N_sf"/>
</dbReference>
<reference evidence="5" key="1">
    <citation type="journal article" date="2023" name="Nat. Microbiol.">
        <title>Babesia duncani multi-omics identifies virulence factors and drug targets.</title>
        <authorList>
            <person name="Singh P."/>
            <person name="Lonardi S."/>
            <person name="Liang Q."/>
            <person name="Vydyam P."/>
            <person name="Khabirova E."/>
            <person name="Fang T."/>
            <person name="Gihaz S."/>
            <person name="Thekkiniath J."/>
            <person name="Munshi M."/>
            <person name="Abel S."/>
            <person name="Ciampossin L."/>
            <person name="Batugedara G."/>
            <person name="Gupta M."/>
            <person name="Lu X.M."/>
            <person name="Lenz T."/>
            <person name="Chakravarty S."/>
            <person name="Cornillot E."/>
            <person name="Hu Y."/>
            <person name="Ma W."/>
            <person name="Gonzalez L.M."/>
            <person name="Sanchez S."/>
            <person name="Estrada K."/>
            <person name="Sanchez-Flores A."/>
            <person name="Montero E."/>
            <person name="Harb O.S."/>
            <person name="Le Roch K.G."/>
            <person name="Mamoun C.B."/>
        </authorList>
    </citation>
    <scope>NUCLEOTIDE SEQUENCE</scope>
    <source>
        <strain evidence="5">WA1</strain>
    </source>
</reference>
<dbReference type="AlphaFoldDB" id="A0AAD9PNC6"/>
<keyword evidence="6" id="KW-1185">Reference proteome</keyword>
<accession>A0AAD9PNC6</accession>
<keyword evidence="2 5" id="KW-0689">Ribosomal protein</keyword>
<dbReference type="PANTHER" id="PTHR21368">
    <property type="entry name" value="50S RIBOSOMAL PROTEIN L9"/>
    <property type="match status" value="1"/>
</dbReference>
<evidence type="ECO:0000259" key="4">
    <source>
        <dbReference type="Pfam" id="PF01281"/>
    </source>
</evidence>
<dbReference type="KEGG" id="bdw:94335319"/>
<protein>
    <submittedName>
        <fullName evidence="5">Bifunctional Ribosomal protein L9</fullName>
    </submittedName>
</protein>
<evidence type="ECO:0000256" key="3">
    <source>
        <dbReference type="ARBA" id="ARBA00023274"/>
    </source>
</evidence>
<comment type="caution">
    <text evidence="5">The sequence shown here is derived from an EMBL/GenBank/DDBJ whole genome shotgun (WGS) entry which is preliminary data.</text>
</comment>
<dbReference type="Pfam" id="PF01281">
    <property type="entry name" value="Ribosomal_L9_N"/>
    <property type="match status" value="1"/>
</dbReference>
<proteinExistence type="inferred from homology"/>
<dbReference type="RefSeq" id="XP_067804858.1">
    <property type="nucleotide sequence ID" value="XM_067946067.1"/>
</dbReference>
<feature type="domain" description="Ribosomal protein L9" evidence="4">
    <location>
        <begin position="33"/>
        <end position="75"/>
    </location>
</feature>
<dbReference type="GO" id="GO:0006412">
    <property type="term" value="P:translation"/>
    <property type="evidence" value="ECO:0007669"/>
    <property type="project" value="InterPro"/>
</dbReference>
<dbReference type="Proteomes" id="UP001214638">
    <property type="component" value="Unassembled WGS sequence"/>
</dbReference>
<dbReference type="GO" id="GO:0003735">
    <property type="term" value="F:structural constituent of ribosome"/>
    <property type="evidence" value="ECO:0007669"/>
    <property type="project" value="InterPro"/>
</dbReference>
<gene>
    <name evidence="5" type="ORF">BdWA1_001021</name>
</gene>
<evidence type="ECO:0000313" key="5">
    <source>
        <dbReference type="EMBL" id="KAK2198016.1"/>
    </source>
</evidence>